<feature type="active site" description="Nucleophile" evidence="7">
    <location>
        <position position="369"/>
    </location>
</feature>
<dbReference type="PROSITE" id="PS51257">
    <property type="entry name" value="PROKAR_LIPOPROTEIN"/>
    <property type="match status" value="1"/>
</dbReference>
<evidence type="ECO:0000256" key="3">
    <source>
        <dbReference type="ARBA" id="ARBA00022960"/>
    </source>
</evidence>
<evidence type="ECO:0000256" key="7">
    <source>
        <dbReference type="PROSITE-ProRule" id="PRU01373"/>
    </source>
</evidence>
<comment type="caution">
    <text evidence="10">The sequence shown here is derived from an EMBL/GenBank/DDBJ whole genome shotgun (WGS) entry which is preliminary data.</text>
</comment>
<dbReference type="InterPro" id="IPR005490">
    <property type="entry name" value="LD_TPept_cat_dom"/>
</dbReference>
<dbReference type="EMBL" id="JBHRZH010000049">
    <property type="protein sequence ID" value="MFC3766131.1"/>
    <property type="molecule type" value="Genomic_DNA"/>
</dbReference>
<dbReference type="PANTHER" id="PTHR30582">
    <property type="entry name" value="L,D-TRANSPEPTIDASE"/>
    <property type="match status" value="1"/>
</dbReference>
<comment type="pathway">
    <text evidence="1 7">Cell wall biogenesis; peptidoglycan biosynthesis.</text>
</comment>
<evidence type="ECO:0000313" key="11">
    <source>
        <dbReference type="Proteomes" id="UP001595699"/>
    </source>
</evidence>
<organism evidence="10 11">
    <name type="scientific">Tenggerimyces flavus</name>
    <dbReference type="NCBI Taxonomy" id="1708749"/>
    <lineage>
        <taxon>Bacteria</taxon>
        <taxon>Bacillati</taxon>
        <taxon>Actinomycetota</taxon>
        <taxon>Actinomycetes</taxon>
        <taxon>Propionibacteriales</taxon>
        <taxon>Nocardioidaceae</taxon>
        <taxon>Tenggerimyces</taxon>
    </lineage>
</organism>
<gene>
    <name evidence="10" type="ORF">ACFOUW_35240</name>
</gene>
<keyword evidence="11" id="KW-1185">Reference proteome</keyword>
<dbReference type="PANTHER" id="PTHR30582:SF2">
    <property type="entry name" value="L,D-TRANSPEPTIDASE YCIB-RELATED"/>
    <property type="match status" value="1"/>
</dbReference>
<evidence type="ECO:0000259" key="9">
    <source>
        <dbReference type="PROSITE" id="PS52029"/>
    </source>
</evidence>
<dbReference type="CDD" id="cd16913">
    <property type="entry name" value="YkuD_like"/>
    <property type="match status" value="1"/>
</dbReference>
<protein>
    <submittedName>
        <fullName evidence="10">Ig-like domain-containing protein</fullName>
    </submittedName>
</protein>
<keyword evidence="4 7" id="KW-0573">Peptidoglycan synthesis</keyword>
<keyword evidence="3 7" id="KW-0133">Cell shape</keyword>
<dbReference type="RefSeq" id="WP_385928978.1">
    <property type="nucleotide sequence ID" value="NZ_JBHRZH010000049.1"/>
</dbReference>
<name>A0ABV7YN56_9ACTN</name>
<dbReference type="PROSITE" id="PS52029">
    <property type="entry name" value="LD_TPASE"/>
    <property type="match status" value="1"/>
</dbReference>
<dbReference type="Gene3D" id="2.40.440.10">
    <property type="entry name" value="L,D-transpeptidase catalytic domain-like"/>
    <property type="match status" value="1"/>
</dbReference>
<evidence type="ECO:0000256" key="8">
    <source>
        <dbReference type="SAM" id="MobiDB-lite"/>
    </source>
</evidence>
<feature type="domain" description="L,D-TPase catalytic" evidence="9">
    <location>
        <begin position="272"/>
        <end position="393"/>
    </location>
</feature>
<dbReference type="Proteomes" id="UP001595699">
    <property type="component" value="Unassembled WGS sequence"/>
</dbReference>
<feature type="region of interest" description="Disordered" evidence="8">
    <location>
        <begin position="38"/>
        <end position="78"/>
    </location>
</feature>
<dbReference type="SUPFAM" id="SSF141523">
    <property type="entry name" value="L,D-transpeptidase catalytic domain-like"/>
    <property type="match status" value="1"/>
</dbReference>
<dbReference type="InterPro" id="IPR050979">
    <property type="entry name" value="LD-transpeptidase"/>
</dbReference>
<keyword evidence="5" id="KW-0012">Acyltransferase</keyword>
<sequence>MLVRGASPATRGLVGLLAAIAAGAMLLAGCSGGNGSPIASGTSGPTQGAGGSSGSEDGGEQEEPSEAPPQPKPSPKAKIEIKPATGASEVELDTPVTVSVIGGELTKVSVKDAKGETLAGQLNPTKSTWTSTDGLSEEATYQVAATAVDAEGLATSASNSFTTMDVSKSDVLETNIEPDGQTVGVGMPIVIKFSDDVENKAGVEKKLKVVTSKPVEGAWRWFGDEEVHWRPKSYWPAFTDVSVHVDLKGVPSGEGDWGIKNKVKHFSIGRSVIHKVNLSDHHLRSYVNGKLAKTIPVSGGKAGWRTRVGTKIILQKRTNLHFTDEQIDADDNYDLTAAYGVRVTWSGEFLHSADWSRANHGVRNGSHGCVGMSTKNSRWIYNNSLVGDPVEVVGGGGSQMPVWGNGLGDWNMSWNKWQQAKAS</sequence>
<accession>A0ABV7YN56</accession>
<reference evidence="11" key="1">
    <citation type="journal article" date="2019" name="Int. J. Syst. Evol. Microbiol.">
        <title>The Global Catalogue of Microorganisms (GCM) 10K type strain sequencing project: providing services to taxonomists for standard genome sequencing and annotation.</title>
        <authorList>
            <consortium name="The Broad Institute Genomics Platform"/>
            <consortium name="The Broad Institute Genome Sequencing Center for Infectious Disease"/>
            <person name="Wu L."/>
            <person name="Ma J."/>
        </authorList>
    </citation>
    <scope>NUCLEOTIDE SEQUENCE [LARGE SCALE GENOMIC DNA]</scope>
    <source>
        <strain evidence="11">CGMCC 4.7241</strain>
    </source>
</reference>
<keyword evidence="6 7" id="KW-0961">Cell wall biogenesis/degradation</keyword>
<dbReference type="InterPro" id="IPR041280">
    <property type="entry name" value="Big_10"/>
</dbReference>
<dbReference type="Pfam" id="PF17964">
    <property type="entry name" value="Big_10"/>
    <property type="match status" value="1"/>
</dbReference>
<dbReference type="InterPro" id="IPR038063">
    <property type="entry name" value="Transpep_catalytic_dom"/>
</dbReference>
<evidence type="ECO:0000256" key="2">
    <source>
        <dbReference type="ARBA" id="ARBA00022679"/>
    </source>
</evidence>
<evidence type="ECO:0000256" key="4">
    <source>
        <dbReference type="ARBA" id="ARBA00022984"/>
    </source>
</evidence>
<evidence type="ECO:0000256" key="5">
    <source>
        <dbReference type="ARBA" id="ARBA00023315"/>
    </source>
</evidence>
<evidence type="ECO:0000256" key="1">
    <source>
        <dbReference type="ARBA" id="ARBA00004752"/>
    </source>
</evidence>
<feature type="active site" description="Proton donor/acceptor" evidence="7">
    <location>
        <position position="351"/>
    </location>
</feature>
<dbReference type="CDD" id="cd13432">
    <property type="entry name" value="LDT_IgD_like_2"/>
    <property type="match status" value="1"/>
</dbReference>
<dbReference type="Gene3D" id="2.60.40.3710">
    <property type="match status" value="1"/>
</dbReference>
<evidence type="ECO:0000313" key="10">
    <source>
        <dbReference type="EMBL" id="MFC3766131.1"/>
    </source>
</evidence>
<keyword evidence="2" id="KW-0808">Transferase</keyword>
<dbReference type="Pfam" id="PF03734">
    <property type="entry name" value="YkuD"/>
    <property type="match status" value="1"/>
</dbReference>
<evidence type="ECO:0000256" key="6">
    <source>
        <dbReference type="ARBA" id="ARBA00023316"/>
    </source>
</evidence>
<proteinExistence type="predicted"/>
<dbReference type="Gene3D" id="2.60.40.3780">
    <property type="match status" value="1"/>
</dbReference>